<dbReference type="SMART" id="SM00267">
    <property type="entry name" value="GGDEF"/>
    <property type="match status" value="1"/>
</dbReference>
<dbReference type="InterPro" id="IPR035965">
    <property type="entry name" value="PAS-like_dom_sf"/>
</dbReference>
<dbReference type="GO" id="GO:0006355">
    <property type="term" value="P:regulation of DNA-templated transcription"/>
    <property type="evidence" value="ECO:0007669"/>
    <property type="project" value="InterPro"/>
</dbReference>
<dbReference type="PROSITE" id="PS50883">
    <property type="entry name" value="EAL"/>
    <property type="match status" value="1"/>
</dbReference>
<dbReference type="InterPro" id="IPR013656">
    <property type="entry name" value="PAS_4"/>
</dbReference>
<dbReference type="PANTHER" id="PTHR44757">
    <property type="entry name" value="DIGUANYLATE CYCLASE DGCP"/>
    <property type="match status" value="1"/>
</dbReference>
<dbReference type="AlphaFoldDB" id="A0A239JMV6"/>
<dbReference type="OrthoDB" id="9813903at2"/>
<feature type="region of interest" description="Disordered" evidence="1">
    <location>
        <begin position="147"/>
        <end position="169"/>
    </location>
</feature>
<dbReference type="EMBL" id="FZOT01000013">
    <property type="protein sequence ID" value="SNT07366.1"/>
    <property type="molecule type" value="Genomic_DNA"/>
</dbReference>
<dbReference type="FunFam" id="3.30.70.270:FF:000001">
    <property type="entry name" value="Diguanylate cyclase domain protein"/>
    <property type="match status" value="1"/>
</dbReference>
<dbReference type="InterPro" id="IPR029787">
    <property type="entry name" value="Nucleotide_cyclase"/>
</dbReference>
<dbReference type="InterPro" id="IPR001633">
    <property type="entry name" value="EAL_dom"/>
</dbReference>
<proteinExistence type="predicted"/>
<dbReference type="SUPFAM" id="SSF141868">
    <property type="entry name" value="EAL domain-like"/>
    <property type="match status" value="1"/>
</dbReference>
<dbReference type="Pfam" id="PF00989">
    <property type="entry name" value="PAS"/>
    <property type="match status" value="1"/>
</dbReference>
<dbReference type="InterPro" id="IPR013767">
    <property type="entry name" value="PAS_fold"/>
</dbReference>
<evidence type="ECO:0000259" key="4">
    <source>
        <dbReference type="PROSITE" id="PS50883"/>
    </source>
</evidence>
<organism evidence="6 7">
    <name type="scientific">Noviherbaspirillum humi</name>
    <dbReference type="NCBI Taxonomy" id="1688639"/>
    <lineage>
        <taxon>Bacteria</taxon>
        <taxon>Pseudomonadati</taxon>
        <taxon>Pseudomonadota</taxon>
        <taxon>Betaproteobacteria</taxon>
        <taxon>Burkholderiales</taxon>
        <taxon>Oxalobacteraceae</taxon>
        <taxon>Noviherbaspirillum</taxon>
    </lineage>
</organism>
<dbReference type="Pfam" id="PF00563">
    <property type="entry name" value="EAL"/>
    <property type="match status" value="1"/>
</dbReference>
<dbReference type="Pfam" id="PF00990">
    <property type="entry name" value="GGDEF"/>
    <property type="match status" value="1"/>
</dbReference>
<dbReference type="PROSITE" id="PS50112">
    <property type="entry name" value="PAS"/>
    <property type="match status" value="3"/>
</dbReference>
<dbReference type="InterPro" id="IPR000700">
    <property type="entry name" value="PAS-assoc_C"/>
</dbReference>
<dbReference type="InterPro" id="IPR000160">
    <property type="entry name" value="GGDEF_dom"/>
</dbReference>
<feature type="domain" description="PAC" evidence="3">
    <location>
        <begin position="507"/>
        <end position="558"/>
    </location>
</feature>
<dbReference type="GO" id="GO:0003824">
    <property type="term" value="F:catalytic activity"/>
    <property type="evidence" value="ECO:0007669"/>
    <property type="project" value="UniProtKB-ARBA"/>
</dbReference>
<feature type="domain" description="PAS" evidence="2">
    <location>
        <begin position="172"/>
        <end position="242"/>
    </location>
</feature>
<dbReference type="Gene3D" id="3.30.70.270">
    <property type="match status" value="1"/>
</dbReference>
<gene>
    <name evidence="6" type="ORF">SAMN06265795_11328</name>
</gene>
<dbReference type="PROSITE" id="PS50113">
    <property type="entry name" value="PAC"/>
    <property type="match status" value="3"/>
</dbReference>
<dbReference type="SMART" id="SM00086">
    <property type="entry name" value="PAC"/>
    <property type="match status" value="3"/>
</dbReference>
<feature type="domain" description="PAC" evidence="3">
    <location>
        <begin position="380"/>
        <end position="433"/>
    </location>
</feature>
<reference evidence="6 7" key="1">
    <citation type="submission" date="2017-06" db="EMBL/GenBank/DDBJ databases">
        <authorList>
            <person name="Kim H.J."/>
            <person name="Triplett B.A."/>
        </authorList>
    </citation>
    <scope>NUCLEOTIDE SEQUENCE [LARGE SCALE GENOMIC DNA]</scope>
    <source>
        <strain evidence="6 7">U15</strain>
    </source>
</reference>
<dbReference type="SUPFAM" id="SSF55073">
    <property type="entry name" value="Nucleotide cyclase"/>
    <property type="match status" value="1"/>
</dbReference>
<dbReference type="InterPro" id="IPR001610">
    <property type="entry name" value="PAC"/>
</dbReference>
<dbReference type="Gene3D" id="3.20.20.450">
    <property type="entry name" value="EAL domain"/>
    <property type="match status" value="1"/>
</dbReference>
<dbReference type="NCBIfam" id="TIGR00229">
    <property type="entry name" value="sensory_box"/>
    <property type="match status" value="3"/>
</dbReference>
<dbReference type="InterPro" id="IPR043128">
    <property type="entry name" value="Rev_trsase/Diguanyl_cyclase"/>
</dbReference>
<evidence type="ECO:0000313" key="7">
    <source>
        <dbReference type="Proteomes" id="UP000198284"/>
    </source>
</evidence>
<feature type="domain" description="PAS" evidence="2">
    <location>
        <begin position="299"/>
        <end position="337"/>
    </location>
</feature>
<protein>
    <submittedName>
        <fullName evidence="6">PAS domain S-box-containing protein/diguanylate cyclase (GGDEF) domain-containing protein</fullName>
    </submittedName>
</protein>
<dbReference type="CDD" id="cd01949">
    <property type="entry name" value="GGDEF"/>
    <property type="match status" value="1"/>
</dbReference>
<feature type="region of interest" description="Disordered" evidence="1">
    <location>
        <begin position="1"/>
        <end position="23"/>
    </location>
</feature>
<dbReference type="Proteomes" id="UP000198284">
    <property type="component" value="Unassembled WGS sequence"/>
</dbReference>
<evidence type="ECO:0000259" key="3">
    <source>
        <dbReference type="PROSITE" id="PS50113"/>
    </source>
</evidence>
<name>A0A239JMV6_9BURK</name>
<dbReference type="NCBIfam" id="TIGR00254">
    <property type="entry name" value="GGDEF"/>
    <property type="match status" value="1"/>
</dbReference>
<dbReference type="InterPro" id="IPR000014">
    <property type="entry name" value="PAS"/>
</dbReference>
<evidence type="ECO:0000259" key="5">
    <source>
        <dbReference type="PROSITE" id="PS50887"/>
    </source>
</evidence>
<dbReference type="InterPro" id="IPR052155">
    <property type="entry name" value="Biofilm_reg_signaling"/>
</dbReference>
<evidence type="ECO:0000256" key="1">
    <source>
        <dbReference type="SAM" id="MobiDB-lite"/>
    </source>
</evidence>
<evidence type="ECO:0000259" key="2">
    <source>
        <dbReference type="PROSITE" id="PS50112"/>
    </source>
</evidence>
<feature type="domain" description="PAS" evidence="2">
    <location>
        <begin position="434"/>
        <end position="480"/>
    </location>
</feature>
<accession>A0A239JMV6</accession>
<dbReference type="Pfam" id="PF08448">
    <property type="entry name" value="PAS_4"/>
    <property type="match status" value="1"/>
</dbReference>
<dbReference type="SMART" id="SM00091">
    <property type="entry name" value="PAS"/>
    <property type="match status" value="4"/>
</dbReference>
<dbReference type="CDD" id="cd01948">
    <property type="entry name" value="EAL"/>
    <property type="match status" value="1"/>
</dbReference>
<feature type="domain" description="PAC" evidence="3">
    <location>
        <begin position="246"/>
        <end position="298"/>
    </location>
</feature>
<feature type="domain" description="EAL" evidence="4">
    <location>
        <begin position="732"/>
        <end position="983"/>
    </location>
</feature>
<evidence type="ECO:0000313" key="6">
    <source>
        <dbReference type="EMBL" id="SNT07366.1"/>
    </source>
</evidence>
<dbReference type="PROSITE" id="PS50887">
    <property type="entry name" value="GGDEF"/>
    <property type="match status" value="1"/>
</dbReference>
<feature type="domain" description="GGDEF" evidence="5">
    <location>
        <begin position="590"/>
        <end position="723"/>
    </location>
</feature>
<sequence length="986" mass="110083">MDKHLGQLLGAPPPQSPVQPAAGNHRLPVFPILEKMPAAAMAIGPDMRVVGINAACRAMLSTLCGRSVEPGDHVSSIPIRIETPTADHDTLERFCRHAFASTDAYIVGHCLGSKQLHGVLMKFTPVLDAFFQPLLLHLTLHRFPGDQGGDGVEHQSGRPVGEPPRDDIFPERENELDRALEAVPVGIAHVALDGRFLRVNSFLCNMLGYSKRELVALTYQDVTDPLDLEADEALVQELIDGKRCSYVMEKRYRQKSGNPIWAYLAVTLLRDESGAPKYFVSVVSDINHQKKALADVEESQARLKAVFDSLSEAVFVFNTKGQLLDANLAGLAMFGYQDIAEAAASVADLDKHFDVWNLDSKRVPMESWPIYRLLRGEQATNVELKVRQRSSGRTWIASFSGSLMVDGQGRPQFAVLTIRDITKRHYAQTSLKASEQRFRTALDHIPDMIVLYDRDYRIRYVNHAMVAVTQQPASALVGRQDDELRGIKWADLRRSALHAAAETASVQKTDIEFPSPNGTRHVAVTCVPLMSGRGNIEEIMCLYHDYTERKRAEEKARQAALHDPLTRLPNRALLFEYARHVLGIARRAHEKAAVLFIDLDRFKPINDLHGHEAGDEVLRQIAQRILTHAREEDMVFRLGGDEFLILLPRVDSAEDVGDMAMHLLAALNQPFYVGHLKLVLSASIGISLYPDHGGQIDTLINHADAAMYHAKQQGRNGFQFYESEMSDHIDQQAALEQELKIAIERNEFRLVYQPVVDMHTGRLTCVEALIRWPKNDTSADRFVPVAEMTGLIGPVGDWVLAEACRQHWRWKDAGLAEVPIAVNVSPVQFRRLDLAEQVQVTLQRHGLRPSALQLELTETAVMDDIGRAVEVLNRLRNMGIRISLDDFGTGYSSLNYLSSLPLDKLKIDQSFVRRIESDSAGRAVTDAVIVLGRTLGMTVVAEGIESGPVLEYLREHGCHEGQGYFICKPMSGEAMIDWIRGREQLA</sequence>
<keyword evidence="7" id="KW-1185">Reference proteome</keyword>
<dbReference type="Pfam" id="PF13188">
    <property type="entry name" value="PAS_8"/>
    <property type="match status" value="1"/>
</dbReference>
<dbReference type="CDD" id="cd00130">
    <property type="entry name" value="PAS"/>
    <property type="match status" value="2"/>
</dbReference>
<dbReference type="SMART" id="SM00052">
    <property type="entry name" value="EAL"/>
    <property type="match status" value="1"/>
</dbReference>
<dbReference type="PANTHER" id="PTHR44757:SF2">
    <property type="entry name" value="BIOFILM ARCHITECTURE MAINTENANCE PROTEIN MBAA"/>
    <property type="match status" value="1"/>
</dbReference>
<dbReference type="Gene3D" id="3.30.450.20">
    <property type="entry name" value="PAS domain"/>
    <property type="match status" value="3"/>
</dbReference>
<dbReference type="InterPro" id="IPR035919">
    <property type="entry name" value="EAL_sf"/>
</dbReference>
<dbReference type="SUPFAM" id="SSF55785">
    <property type="entry name" value="PYP-like sensor domain (PAS domain)"/>
    <property type="match status" value="3"/>
</dbReference>